<evidence type="ECO:0000313" key="2">
    <source>
        <dbReference type="EMBL" id="EEC78952.1"/>
    </source>
</evidence>
<sequence length="121" mass="12586">MARPSRGKGTLENALVASSAKSGLGFHPLPTTCLSTTDAPCSTAVNPSSAHGHRCIGTIRRLASACRHTATLVALCQPPPPVACPCAALASAGHRSRNTRHRPPCRCHPRQPWQPPAPSSA</sequence>
<dbReference type="Proteomes" id="UP000007015">
    <property type="component" value="Chromosome 5"/>
</dbReference>
<organism evidence="2 3">
    <name type="scientific">Oryza sativa subsp. indica</name>
    <name type="common">Rice</name>
    <dbReference type="NCBI Taxonomy" id="39946"/>
    <lineage>
        <taxon>Eukaryota</taxon>
        <taxon>Viridiplantae</taxon>
        <taxon>Streptophyta</taxon>
        <taxon>Embryophyta</taxon>
        <taxon>Tracheophyta</taxon>
        <taxon>Spermatophyta</taxon>
        <taxon>Magnoliopsida</taxon>
        <taxon>Liliopsida</taxon>
        <taxon>Poales</taxon>
        <taxon>Poaceae</taxon>
        <taxon>BOP clade</taxon>
        <taxon>Oryzoideae</taxon>
        <taxon>Oryzeae</taxon>
        <taxon>Oryzinae</taxon>
        <taxon>Oryza</taxon>
        <taxon>Oryza sativa</taxon>
    </lineage>
</organism>
<evidence type="ECO:0000313" key="3">
    <source>
        <dbReference type="Proteomes" id="UP000007015"/>
    </source>
</evidence>
<dbReference type="EMBL" id="CM000130">
    <property type="protein sequence ID" value="EEC78952.1"/>
    <property type="molecule type" value="Genomic_DNA"/>
</dbReference>
<evidence type="ECO:0000256" key="1">
    <source>
        <dbReference type="SAM" id="MobiDB-lite"/>
    </source>
</evidence>
<name>B8AWD3_ORYSI</name>
<reference evidence="2 3" key="1">
    <citation type="journal article" date="2005" name="PLoS Biol.">
        <title>The genomes of Oryza sativa: a history of duplications.</title>
        <authorList>
            <person name="Yu J."/>
            <person name="Wang J."/>
            <person name="Lin W."/>
            <person name="Li S."/>
            <person name="Li H."/>
            <person name="Zhou J."/>
            <person name="Ni P."/>
            <person name="Dong W."/>
            <person name="Hu S."/>
            <person name="Zeng C."/>
            <person name="Zhang J."/>
            <person name="Zhang Y."/>
            <person name="Li R."/>
            <person name="Xu Z."/>
            <person name="Li S."/>
            <person name="Li X."/>
            <person name="Zheng H."/>
            <person name="Cong L."/>
            <person name="Lin L."/>
            <person name="Yin J."/>
            <person name="Geng J."/>
            <person name="Li G."/>
            <person name="Shi J."/>
            <person name="Liu J."/>
            <person name="Lv H."/>
            <person name="Li J."/>
            <person name="Wang J."/>
            <person name="Deng Y."/>
            <person name="Ran L."/>
            <person name="Shi X."/>
            <person name="Wang X."/>
            <person name="Wu Q."/>
            <person name="Li C."/>
            <person name="Ren X."/>
            <person name="Wang J."/>
            <person name="Wang X."/>
            <person name="Li D."/>
            <person name="Liu D."/>
            <person name="Zhang X."/>
            <person name="Ji Z."/>
            <person name="Zhao W."/>
            <person name="Sun Y."/>
            <person name="Zhang Z."/>
            <person name="Bao J."/>
            <person name="Han Y."/>
            <person name="Dong L."/>
            <person name="Ji J."/>
            <person name="Chen P."/>
            <person name="Wu S."/>
            <person name="Liu J."/>
            <person name="Xiao Y."/>
            <person name="Bu D."/>
            <person name="Tan J."/>
            <person name="Yang L."/>
            <person name="Ye C."/>
            <person name="Zhang J."/>
            <person name="Xu J."/>
            <person name="Zhou Y."/>
            <person name="Yu Y."/>
            <person name="Zhang B."/>
            <person name="Zhuang S."/>
            <person name="Wei H."/>
            <person name="Liu B."/>
            <person name="Lei M."/>
            <person name="Yu H."/>
            <person name="Li Y."/>
            <person name="Xu H."/>
            <person name="Wei S."/>
            <person name="He X."/>
            <person name="Fang L."/>
            <person name="Zhang Z."/>
            <person name="Zhang Y."/>
            <person name="Huang X."/>
            <person name="Su Z."/>
            <person name="Tong W."/>
            <person name="Li J."/>
            <person name="Tong Z."/>
            <person name="Li S."/>
            <person name="Ye J."/>
            <person name="Wang L."/>
            <person name="Fang L."/>
            <person name="Lei T."/>
            <person name="Chen C."/>
            <person name="Chen H."/>
            <person name="Xu Z."/>
            <person name="Li H."/>
            <person name="Huang H."/>
            <person name="Zhang F."/>
            <person name="Xu H."/>
            <person name="Li N."/>
            <person name="Zhao C."/>
            <person name="Li S."/>
            <person name="Dong L."/>
            <person name="Huang Y."/>
            <person name="Li L."/>
            <person name="Xi Y."/>
            <person name="Qi Q."/>
            <person name="Li W."/>
            <person name="Zhang B."/>
            <person name="Hu W."/>
            <person name="Zhang Y."/>
            <person name="Tian X."/>
            <person name="Jiao Y."/>
            <person name="Liang X."/>
            <person name="Jin J."/>
            <person name="Gao L."/>
            <person name="Zheng W."/>
            <person name="Hao B."/>
            <person name="Liu S."/>
            <person name="Wang W."/>
            <person name="Yuan L."/>
            <person name="Cao M."/>
            <person name="McDermott J."/>
            <person name="Samudrala R."/>
            <person name="Wang J."/>
            <person name="Wong G.K."/>
            <person name="Yang H."/>
        </authorList>
    </citation>
    <scope>NUCLEOTIDE SEQUENCE [LARGE SCALE GENOMIC DNA]</scope>
    <source>
        <strain evidence="3">cv. 93-11</strain>
    </source>
</reference>
<dbReference type="Gramene" id="BGIOSGA019591-TA">
    <property type="protein sequence ID" value="BGIOSGA019591-PA"/>
    <property type="gene ID" value="BGIOSGA019591"/>
</dbReference>
<protein>
    <submittedName>
        <fullName evidence="2">Uncharacterized protein</fullName>
    </submittedName>
</protein>
<feature type="compositionally biased region" description="Basic residues" evidence="1">
    <location>
        <begin position="95"/>
        <end position="109"/>
    </location>
</feature>
<dbReference type="AlphaFoldDB" id="B8AWD3"/>
<accession>B8AWD3</accession>
<dbReference type="HOGENOM" id="CLU_2041914_0_0_1"/>
<feature type="compositionally biased region" description="Pro residues" evidence="1">
    <location>
        <begin position="112"/>
        <end position="121"/>
    </location>
</feature>
<gene>
    <name evidence="2" type="ORF">OsI_19405</name>
</gene>
<keyword evidence="3" id="KW-1185">Reference proteome</keyword>
<feature type="region of interest" description="Disordered" evidence="1">
    <location>
        <begin position="95"/>
        <end position="121"/>
    </location>
</feature>
<proteinExistence type="predicted"/>